<dbReference type="PIRSF" id="PIRSF006603">
    <property type="entry name" value="DinF"/>
    <property type="match status" value="1"/>
</dbReference>
<name>A0A413BGF6_9FIRM</name>
<proteinExistence type="predicted"/>
<dbReference type="EMBL" id="QSAE01000023">
    <property type="protein sequence ID" value="RGW39679.1"/>
    <property type="molecule type" value="Genomic_DNA"/>
</dbReference>
<keyword evidence="5 7" id="KW-1133">Transmembrane helix</keyword>
<evidence type="ECO:0000313" key="9">
    <source>
        <dbReference type="Proteomes" id="UP000286581"/>
    </source>
</evidence>
<dbReference type="AlphaFoldDB" id="A0A413BGF6"/>
<feature type="transmembrane region" description="Helical" evidence="7">
    <location>
        <begin position="52"/>
        <end position="80"/>
    </location>
</feature>
<evidence type="ECO:0000256" key="2">
    <source>
        <dbReference type="ARBA" id="ARBA00022448"/>
    </source>
</evidence>
<gene>
    <name evidence="8" type="ORF">DWV78_08390</name>
</gene>
<dbReference type="GO" id="GO:0005886">
    <property type="term" value="C:plasma membrane"/>
    <property type="evidence" value="ECO:0007669"/>
    <property type="project" value="UniProtKB-SubCell"/>
</dbReference>
<dbReference type="GO" id="GO:0042910">
    <property type="term" value="F:xenobiotic transmembrane transporter activity"/>
    <property type="evidence" value="ECO:0007669"/>
    <property type="project" value="InterPro"/>
</dbReference>
<keyword evidence="4 7" id="KW-0812">Transmembrane</keyword>
<accession>A0A413BGF6</accession>
<dbReference type="InterPro" id="IPR002528">
    <property type="entry name" value="MATE_fam"/>
</dbReference>
<feature type="transmembrane region" description="Helical" evidence="7">
    <location>
        <begin position="420"/>
        <end position="439"/>
    </location>
</feature>
<dbReference type="GO" id="GO:0015297">
    <property type="term" value="F:antiporter activity"/>
    <property type="evidence" value="ECO:0007669"/>
    <property type="project" value="InterPro"/>
</dbReference>
<feature type="transmembrane region" description="Helical" evidence="7">
    <location>
        <begin position="319"/>
        <end position="340"/>
    </location>
</feature>
<dbReference type="InterPro" id="IPR048279">
    <property type="entry name" value="MdtK-like"/>
</dbReference>
<organism evidence="8 9">
    <name type="scientific">Agathobacter rectalis</name>
    <dbReference type="NCBI Taxonomy" id="39491"/>
    <lineage>
        <taxon>Bacteria</taxon>
        <taxon>Bacillati</taxon>
        <taxon>Bacillota</taxon>
        <taxon>Clostridia</taxon>
        <taxon>Lachnospirales</taxon>
        <taxon>Lachnospiraceae</taxon>
        <taxon>Agathobacter</taxon>
    </lineage>
</organism>
<dbReference type="Proteomes" id="UP000286581">
    <property type="component" value="Unassembled WGS sequence"/>
</dbReference>
<evidence type="ECO:0000256" key="7">
    <source>
        <dbReference type="SAM" id="Phobius"/>
    </source>
</evidence>
<evidence type="ECO:0000256" key="6">
    <source>
        <dbReference type="ARBA" id="ARBA00023136"/>
    </source>
</evidence>
<dbReference type="Pfam" id="PF01554">
    <property type="entry name" value="MatE"/>
    <property type="match status" value="2"/>
</dbReference>
<feature type="transmembrane region" description="Helical" evidence="7">
    <location>
        <begin position="100"/>
        <end position="119"/>
    </location>
</feature>
<sequence length="451" mass="48807">MNEQTKTTMMTEGSVVKNILFFSVPLILGNLLQQLYNTVDSIIVGNYVGSNALAAIGSSTSLVYLLIAFSQGVSVGAGVVISQRLGQKNKEGVQTSVHTALALAGILGIILTVGGILFSKEILLWMNTPEEVLTDAVTYLRLYSAGMVFNVVYNMAAGILNAAGNSRRSLGYLAIASVTNLILDLVFIVGMKTGIAGAAIATNIGQMISCVLAIWFLVRAQTDYKVYLNKIKIHKSTAGLIIKIGLPTGFQNMVISLSNILVQSSVNSFGANAMAGFGAYMKVDGFNVLPVTSFGMAATTFVGQNFGAGKTERVKRGMWITLGIGILYTITTGILLLIFSETIMHLFSNDSAVIAYGQQAMHFFCPFYWVLSILHALSGTVRGTGKSIPPMVVLLISLCFFRVLWVQFVMPNIASIEGIFMLYPISWAIGSGLMILYTWKGKWLINYEKRR</sequence>
<dbReference type="PANTHER" id="PTHR43549:SF3">
    <property type="entry name" value="MULTIDRUG RESISTANCE PROTEIN YPNP-RELATED"/>
    <property type="match status" value="1"/>
</dbReference>
<evidence type="ECO:0000256" key="1">
    <source>
        <dbReference type="ARBA" id="ARBA00004651"/>
    </source>
</evidence>
<dbReference type="NCBIfam" id="TIGR00797">
    <property type="entry name" value="matE"/>
    <property type="match status" value="1"/>
</dbReference>
<keyword evidence="6 7" id="KW-0472">Membrane</keyword>
<evidence type="ECO:0000256" key="3">
    <source>
        <dbReference type="ARBA" id="ARBA00022475"/>
    </source>
</evidence>
<evidence type="ECO:0000313" key="8">
    <source>
        <dbReference type="EMBL" id="RGW39679.1"/>
    </source>
</evidence>
<feature type="transmembrane region" description="Helical" evidence="7">
    <location>
        <begin position="139"/>
        <end position="163"/>
    </location>
</feature>
<protein>
    <submittedName>
        <fullName evidence="8">MATE family efflux transporter</fullName>
    </submittedName>
</protein>
<dbReference type="PANTHER" id="PTHR43549">
    <property type="entry name" value="MULTIDRUG RESISTANCE PROTEIN YPNP-RELATED"/>
    <property type="match status" value="1"/>
</dbReference>
<keyword evidence="2" id="KW-0813">Transport</keyword>
<evidence type="ECO:0000256" key="5">
    <source>
        <dbReference type="ARBA" id="ARBA00022989"/>
    </source>
</evidence>
<dbReference type="InterPro" id="IPR052031">
    <property type="entry name" value="Membrane_Transporter-Flippase"/>
</dbReference>
<dbReference type="CDD" id="cd13138">
    <property type="entry name" value="MATE_yoeA_like"/>
    <property type="match status" value="1"/>
</dbReference>
<feature type="transmembrane region" description="Helical" evidence="7">
    <location>
        <begin position="15"/>
        <end position="32"/>
    </location>
</feature>
<comment type="subcellular location">
    <subcellularLocation>
        <location evidence="1">Cell membrane</location>
        <topology evidence="1">Multi-pass membrane protein</topology>
    </subcellularLocation>
</comment>
<feature type="transmembrane region" description="Helical" evidence="7">
    <location>
        <begin position="390"/>
        <end position="408"/>
    </location>
</feature>
<feature type="transmembrane region" description="Helical" evidence="7">
    <location>
        <begin position="360"/>
        <end position="378"/>
    </location>
</feature>
<evidence type="ECO:0000256" key="4">
    <source>
        <dbReference type="ARBA" id="ARBA00022692"/>
    </source>
</evidence>
<reference evidence="8 9" key="1">
    <citation type="submission" date="2018-08" db="EMBL/GenBank/DDBJ databases">
        <title>A genome reference for cultivated species of the human gut microbiota.</title>
        <authorList>
            <person name="Zou Y."/>
            <person name="Xue W."/>
            <person name="Luo G."/>
        </authorList>
    </citation>
    <scope>NUCLEOTIDE SEQUENCE [LARGE SCALE GENOMIC DNA]</scope>
    <source>
        <strain evidence="8 9">AF12-8</strain>
    </source>
</reference>
<comment type="caution">
    <text evidence="8">The sequence shown here is derived from an EMBL/GenBank/DDBJ whole genome shotgun (WGS) entry which is preliminary data.</text>
</comment>
<feature type="transmembrane region" description="Helical" evidence="7">
    <location>
        <begin position="170"/>
        <end position="189"/>
    </location>
</feature>
<feature type="transmembrane region" description="Helical" evidence="7">
    <location>
        <begin position="195"/>
        <end position="218"/>
    </location>
</feature>
<keyword evidence="3" id="KW-1003">Cell membrane</keyword>